<proteinExistence type="predicted"/>
<sequence>MWHGPGRHAVSDRLHVLFPQETEECERNEDSVPPNSLAGLGNSLIKHVVPLEALLTYEQMYPESDTKLAPLLIQTGAYK</sequence>
<accession>A0A2M8FB44</accession>
<dbReference type="Proteomes" id="UP000231456">
    <property type="component" value="Unassembled WGS sequence"/>
</dbReference>
<comment type="caution">
    <text evidence="1">The sequence shown here is derived from an EMBL/GenBank/DDBJ whole genome shotgun (WGS) entry which is preliminary data.</text>
</comment>
<dbReference type="AlphaFoldDB" id="A0A2M8FB44"/>
<organism evidence="1 2">
    <name type="scientific">Candidatus Magasanikbacteria bacterium CG_4_9_14_0_2_um_filter_42_11</name>
    <dbReference type="NCBI Taxonomy" id="1974643"/>
    <lineage>
        <taxon>Bacteria</taxon>
        <taxon>Candidatus Magasanikiibacteriota</taxon>
    </lineage>
</organism>
<gene>
    <name evidence="1" type="ORF">CO030_00300</name>
</gene>
<name>A0A2M8FB44_9BACT</name>
<evidence type="ECO:0000313" key="2">
    <source>
        <dbReference type="Proteomes" id="UP000231456"/>
    </source>
</evidence>
<reference evidence="2" key="1">
    <citation type="submission" date="2017-09" db="EMBL/GenBank/DDBJ databases">
        <title>Depth-based differentiation of microbial function through sediment-hosted aquifers and enrichment of novel symbionts in the deep terrestrial subsurface.</title>
        <authorList>
            <person name="Probst A.J."/>
            <person name="Ladd B."/>
            <person name="Jarett J.K."/>
            <person name="Geller-Mcgrath D.E."/>
            <person name="Sieber C.M.K."/>
            <person name="Emerson J.B."/>
            <person name="Anantharaman K."/>
            <person name="Thomas B.C."/>
            <person name="Malmstrom R."/>
            <person name="Stieglmeier M."/>
            <person name="Klingl A."/>
            <person name="Woyke T."/>
            <person name="Ryan C.M."/>
            <person name="Banfield J.F."/>
        </authorList>
    </citation>
    <scope>NUCLEOTIDE SEQUENCE [LARGE SCALE GENOMIC DNA]</scope>
</reference>
<evidence type="ECO:0000313" key="1">
    <source>
        <dbReference type="EMBL" id="PJC52932.1"/>
    </source>
</evidence>
<dbReference type="EMBL" id="PFRH01000010">
    <property type="protein sequence ID" value="PJC52932.1"/>
    <property type="molecule type" value="Genomic_DNA"/>
</dbReference>
<protein>
    <submittedName>
        <fullName evidence="1">Uncharacterized protein</fullName>
    </submittedName>
</protein>